<dbReference type="InterPro" id="IPR046885">
    <property type="entry name" value="MnmA-like_C"/>
</dbReference>
<organism evidence="14 15">
    <name type="scientific">Elysia marginata</name>
    <dbReference type="NCBI Taxonomy" id="1093978"/>
    <lineage>
        <taxon>Eukaryota</taxon>
        <taxon>Metazoa</taxon>
        <taxon>Spiralia</taxon>
        <taxon>Lophotrochozoa</taxon>
        <taxon>Mollusca</taxon>
        <taxon>Gastropoda</taxon>
        <taxon>Heterobranchia</taxon>
        <taxon>Euthyneura</taxon>
        <taxon>Panpulmonata</taxon>
        <taxon>Sacoglossa</taxon>
        <taxon>Placobranchoidea</taxon>
        <taxon>Plakobranchidae</taxon>
        <taxon>Elysia</taxon>
    </lineage>
</organism>
<sequence length="394" mass="44729">MNRVAVGLSGGVDSSVAAYLLREQGYDVIGIFMKNWHDDAVIISNECPWVEDSNDAMLVAEKLGLPFYSVDLSKAYKEQVVNYMFAEYGKGKTPNPDVLCNREIKFDAFLKFAETLKADFVATGHYCRKGHLIKENKLIYRLLSGLDEEKDQSYFLCQISQNQIGKALFPIGHLTKKRVREIAQEQGFVTAQKKDSQGLCFVGKVKLPVFLQQQLKSKKGKIIEINKNSNLYKEYFQSQSKCESLLYHSKKICYRQEDGLCIGYHQGAHFYTVGQRRGLHIGGKIEPLYVIGTDINSNTVFVGEGKDHSGLWRKALKISPGEINWVRRDMEISEGESMQVKTRIRYRQPFQKAILTKCDGQFFVLFDKPQNAVTSGQFVAWYLGHELIGSGVID</sequence>
<dbReference type="PANTHER" id="PTHR11933">
    <property type="entry name" value="TRNA 5-METHYLAMINOMETHYL-2-THIOURIDYLATE -METHYLTRANSFERASE"/>
    <property type="match status" value="1"/>
</dbReference>
<keyword evidence="15" id="KW-1185">Reference proteome</keyword>
<keyword evidence="7" id="KW-0547">Nucleotide-binding</keyword>
<dbReference type="GO" id="GO:0000049">
    <property type="term" value="F:tRNA binding"/>
    <property type="evidence" value="ECO:0007669"/>
    <property type="project" value="UniProtKB-KW"/>
</dbReference>
<dbReference type="FunFam" id="3.40.50.620:FF:000115">
    <property type="entry name" value="tRNA-specific 2-thiouridylase MnmA"/>
    <property type="match status" value="1"/>
</dbReference>
<dbReference type="Gene3D" id="3.40.50.620">
    <property type="entry name" value="HUPs"/>
    <property type="match status" value="1"/>
</dbReference>
<comment type="function">
    <text evidence="1">Catalyzes the 2-thiolation of uridine at the wobble position (U34) of mitochondrial tRNA(Lys), tRNA(Glu) and tRNA(Gln). Required for the formation of 5-taurinomethyl-2-thiouridine (tm5s2U) of mitochondrial tRNA(Lys), tRNA(Glu), and tRNA(Gln) at the wobble position. ATP is required to activate the C2 atom of the wobble base.</text>
</comment>
<dbReference type="HAMAP" id="MF_00144">
    <property type="entry name" value="tRNA_thiouridyl_MnmA"/>
    <property type="match status" value="1"/>
</dbReference>
<dbReference type="Pfam" id="PF20259">
    <property type="entry name" value="tRNA_Me_trans_M"/>
    <property type="match status" value="1"/>
</dbReference>
<evidence type="ECO:0000256" key="5">
    <source>
        <dbReference type="ARBA" id="ARBA00022679"/>
    </source>
</evidence>
<evidence type="ECO:0000256" key="6">
    <source>
        <dbReference type="ARBA" id="ARBA00022694"/>
    </source>
</evidence>
<keyword evidence="10" id="KW-1015">Disulfide bond</keyword>
<dbReference type="InterPro" id="IPR004506">
    <property type="entry name" value="MnmA-like"/>
</dbReference>
<dbReference type="InterPro" id="IPR046884">
    <property type="entry name" value="MnmA-like_central"/>
</dbReference>
<evidence type="ECO:0000256" key="11">
    <source>
        <dbReference type="ARBA" id="ARBA00049564"/>
    </source>
</evidence>
<dbReference type="Gene3D" id="2.40.30.10">
    <property type="entry name" value="Translation factors"/>
    <property type="match status" value="1"/>
</dbReference>
<accession>A0AAV4JTU6</accession>
<feature type="domain" description="tRNA-specific 2-thiouridylase MnmA-like central" evidence="13">
    <location>
        <begin position="257"/>
        <end position="304"/>
    </location>
</feature>
<comment type="catalytic activity">
    <reaction evidence="11">
        <text>5-taurinomethyluridine(34) in tRNA + S-sulfanyl-L-cysteinyl-[protein] + AH2 + ATP = 5-taurinomethyl-2-thiouridine(34) in tRNA + L-cysteinyl-[protein] + A + AMP + diphosphate + H(+)</text>
        <dbReference type="Rhea" id="RHEA:47040"/>
        <dbReference type="Rhea" id="RHEA-COMP:10131"/>
        <dbReference type="Rhea" id="RHEA-COMP:11726"/>
        <dbReference type="Rhea" id="RHEA-COMP:11732"/>
        <dbReference type="Rhea" id="RHEA-COMP:11733"/>
        <dbReference type="ChEBI" id="CHEBI:13193"/>
        <dbReference type="ChEBI" id="CHEBI:15378"/>
        <dbReference type="ChEBI" id="CHEBI:17499"/>
        <dbReference type="ChEBI" id="CHEBI:29950"/>
        <dbReference type="ChEBI" id="CHEBI:30616"/>
        <dbReference type="ChEBI" id="CHEBI:33019"/>
        <dbReference type="ChEBI" id="CHEBI:61963"/>
        <dbReference type="ChEBI" id="CHEBI:87171"/>
        <dbReference type="ChEBI" id="CHEBI:87172"/>
        <dbReference type="ChEBI" id="CHEBI:456215"/>
        <dbReference type="EC" id="2.8.1.14"/>
    </reaction>
</comment>
<dbReference type="AlphaFoldDB" id="A0AAV4JTU6"/>
<reference evidence="14 15" key="1">
    <citation type="journal article" date="2021" name="Elife">
        <title>Chloroplast acquisition without the gene transfer in kleptoplastic sea slugs, Plakobranchus ocellatus.</title>
        <authorList>
            <person name="Maeda T."/>
            <person name="Takahashi S."/>
            <person name="Yoshida T."/>
            <person name="Shimamura S."/>
            <person name="Takaki Y."/>
            <person name="Nagai Y."/>
            <person name="Toyoda A."/>
            <person name="Suzuki Y."/>
            <person name="Arimoto A."/>
            <person name="Ishii H."/>
            <person name="Satoh N."/>
            <person name="Nishiyama T."/>
            <person name="Hasebe M."/>
            <person name="Maruyama T."/>
            <person name="Minagawa J."/>
            <person name="Obokata J."/>
            <person name="Shigenobu S."/>
        </authorList>
    </citation>
    <scope>NUCLEOTIDE SEQUENCE [LARGE SCALE GENOMIC DNA]</scope>
</reference>
<comment type="similarity">
    <text evidence="2">Belongs to the MnmA/TRMU family.</text>
</comment>
<dbReference type="Gene3D" id="2.30.30.280">
    <property type="entry name" value="Adenine nucleotide alpha hydrolases-like domains"/>
    <property type="match status" value="1"/>
</dbReference>
<dbReference type="NCBIfam" id="NF001138">
    <property type="entry name" value="PRK00143.1"/>
    <property type="match status" value="1"/>
</dbReference>
<dbReference type="GO" id="GO:0005524">
    <property type="term" value="F:ATP binding"/>
    <property type="evidence" value="ECO:0007669"/>
    <property type="project" value="UniProtKB-KW"/>
</dbReference>
<evidence type="ECO:0000256" key="1">
    <source>
        <dbReference type="ARBA" id="ARBA00003986"/>
    </source>
</evidence>
<evidence type="ECO:0000259" key="13">
    <source>
        <dbReference type="Pfam" id="PF20259"/>
    </source>
</evidence>
<comment type="caution">
    <text evidence="14">The sequence shown here is derived from an EMBL/GenBank/DDBJ whole genome shotgun (WGS) entry which is preliminary data.</text>
</comment>
<dbReference type="InterPro" id="IPR014729">
    <property type="entry name" value="Rossmann-like_a/b/a_fold"/>
</dbReference>
<dbReference type="Pfam" id="PF20258">
    <property type="entry name" value="tRNA_Me_trans_C"/>
    <property type="match status" value="1"/>
</dbReference>
<evidence type="ECO:0000256" key="2">
    <source>
        <dbReference type="ARBA" id="ARBA00006191"/>
    </source>
</evidence>
<evidence type="ECO:0000256" key="7">
    <source>
        <dbReference type="ARBA" id="ARBA00022741"/>
    </source>
</evidence>
<name>A0AAV4JTU6_9GAST</name>
<keyword evidence="4" id="KW-0820">tRNA-binding</keyword>
<dbReference type="PANTHER" id="PTHR11933:SF5">
    <property type="entry name" value="MITOCHONDRIAL TRNA-SPECIFIC 2-THIOURIDYLASE 1"/>
    <property type="match status" value="1"/>
</dbReference>
<dbReference type="SUPFAM" id="SSF52402">
    <property type="entry name" value="Adenine nucleotide alpha hydrolases-like"/>
    <property type="match status" value="1"/>
</dbReference>
<dbReference type="EC" id="2.8.1.14" evidence="3"/>
<evidence type="ECO:0000313" key="14">
    <source>
        <dbReference type="EMBL" id="GFS26119.1"/>
    </source>
</evidence>
<dbReference type="GO" id="GO:0002143">
    <property type="term" value="P:tRNA wobble position uridine thiolation"/>
    <property type="evidence" value="ECO:0007669"/>
    <property type="project" value="TreeGrafter"/>
</dbReference>
<feature type="domain" description="tRNA-specific 2-thiouridylase MnmA-like C-terminal" evidence="12">
    <location>
        <begin position="321"/>
        <end position="393"/>
    </location>
</feature>
<dbReference type="Pfam" id="PF03054">
    <property type="entry name" value="tRNA_Me_trans"/>
    <property type="match status" value="1"/>
</dbReference>
<dbReference type="NCBIfam" id="TIGR00420">
    <property type="entry name" value="trmU"/>
    <property type="match status" value="1"/>
</dbReference>
<evidence type="ECO:0000313" key="15">
    <source>
        <dbReference type="Proteomes" id="UP000762676"/>
    </source>
</evidence>
<evidence type="ECO:0000256" key="10">
    <source>
        <dbReference type="ARBA" id="ARBA00023157"/>
    </source>
</evidence>
<keyword evidence="6" id="KW-0819">tRNA processing</keyword>
<dbReference type="Proteomes" id="UP000762676">
    <property type="component" value="Unassembled WGS sequence"/>
</dbReference>
<dbReference type="EMBL" id="BMAT01010395">
    <property type="protein sequence ID" value="GFS26119.1"/>
    <property type="molecule type" value="Genomic_DNA"/>
</dbReference>
<dbReference type="GO" id="GO:0061708">
    <property type="term" value="F:tRNA-5-taurinomethyluridine 2-sulfurtransferase"/>
    <property type="evidence" value="ECO:0007669"/>
    <property type="project" value="UniProtKB-EC"/>
</dbReference>
<dbReference type="InterPro" id="IPR023382">
    <property type="entry name" value="MnmA-like_central_sf"/>
</dbReference>
<evidence type="ECO:0000256" key="9">
    <source>
        <dbReference type="ARBA" id="ARBA00022884"/>
    </source>
</evidence>
<protein>
    <recommendedName>
        <fullName evidence="3">tRNA-5-taurinomethyluridine 2-sulfurtransferase</fullName>
        <ecNumber evidence="3">2.8.1.14</ecNumber>
    </recommendedName>
</protein>
<evidence type="ECO:0000256" key="3">
    <source>
        <dbReference type="ARBA" id="ARBA00011953"/>
    </source>
</evidence>
<keyword evidence="9" id="KW-0694">RNA-binding</keyword>
<evidence type="ECO:0000256" key="4">
    <source>
        <dbReference type="ARBA" id="ARBA00022555"/>
    </source>
</evidence>
<evidence type="ECO:0000259" key="12">
    <source>
        <dbReference type="Pfam" id="PF20258"/>
    </source>
</evidence>
<dbReference type="CDD" id="cd01998">
    <property type="entry name" value="MnmA_TRMU-like"/>
    <property type="match status" value="1"/>
</dbReference>
<gene>
    <name evidence="14" type="ORF">ElyMa_005203400</name>
</gene>
<proteinExistence type="inferred from homology"/>
<keyword evidence="8" id="KW-0067">ATP-binding</keyword>
<keyword evidence="5" id="KW-0808">Transferase</keyword>
<evidence type="ECO:0000256" key="8">
    <source>
        <dbReference type="ARBA" id="ARBA00022840"/>
    </source>
</evidence>